<evidence type="ECO:0000256" key="7">
    <source>
        <dbReference type="ARBA" id="ARBA00022679"/>
    </source>
</evidence>
<dbReference type="GO" id="GO:0005634">
    <property type="term" value="C:nucleus"/>
    <property type="evidence" value="ECO:0007669"/>
    <property type="project" value="UniProtKB-SubCell"/>
</dbReference>
<protein>
    <recommendedName>
        <fullName evidence="5">N-alpha-acetyltransferase 40</fullName>
        <ecNumber evidence="4">2.3.1.257</ecNumber>
    </recommendedName>
</protein>
<comment type="catalytic activity">
    <reaction evidence="11">
        <text>N-terminal L-seryl-[histone H4] + acetyl-CoA = N-terminal N(alpha)-acetyl-L-seryl-[histone H4] + CoA + H(+)</text>
        <dbReference type="Rhea" id="RHEA:50596"/>
        <dbReference type="Rhea" id="RHEA-COMP:12740"/>
        <dbReference type="Rhea" id="RHEA-COMP:12743"/>
        <dbReference type="ChEBI" id="CHEBI:15378"/>
        <dbReference type="ChEBI" id="CHEBI:57287"/>
        <dbReference type="ChEBI" id="CHEBI:57288"/>
        <dbReference type="ChEBI" id="CHEBI:64738"/>
        <dbReference type="ChEBI" id="CHEBI:83690"/>
        <dbReference type="EC" id="2.3.1.257"/>
    </reaction>
</comment>
<dbReference type="EMBL" id="KE148160">
    <property type="protein sequence ID" value="EPE04480.1"/>
    <property type="molecule type" value="Genomic_DNA"/>
</dbReference>
<sequence>MLISVPGLQPWRTSWTHPKTGRDYTIKLCRSATAGDAVLDACYDLVEQTSRRDYEASTAKWRPAEKRNEMREADLRYIVVREDVEKDKYADKDRLAAFTSLMPTHEEGHAVVYCYEIHLQPDLQSTGMGALLLGFQSIVASNLGPPVSKVMLTCFVSNTHALAFYRKQGFVTDATSPEARTLRGGKKFVPDYMILSRGVGAKVEGPVEGADDRKGRESSQAAGKALNETATG</sequence>
<comment type="catalytic activity">
    <reaction evidence="10">
        <text>N-terminal L-seryl-[histone H2A] + acetyl-CoA = N-terminal N(alpha)-acetyl-L-seryl-[histone H2A] + CoA + H(+)</text>
        <dbReference type="Rhea" id="RHEA:50600"/>
        <dbReference type="Rhea" id="RHEA-COMP:12742"/>
        <dbReference type="Rhea" id="RHEA-COMP:12744"/>
        <dbReference type="ChEBI" id="CHEBI:15378"/>
        <dbReference type="ChEBI" id="CHEBI:57287"/>
        <dbReference type="ChEBI" id="CHEBI:57288"/>
        <dbReference type="ChEBI" id="CHEBI:64738"/>
        <dbReference type="ChEBI" id="CHEBI:83690"/>
        <dbReference type="EC" id="2.3.1.257"/>
    </reaction>
</comment>
<dbReference type="GO" id="GO:1990189">
    <property type="term" value="F:protein N-terminal-serine acetyltransferase activity"/>
    <property type="evidence" value="ECO:0007669"/>
    <property type="project" value="UniProtKB-EC"/>
</dbReference>
<dbReference type="InterPro" id="IPR000182">
    <property type="entry name" value="GNAT_dom"/>
</dbReference>
<evidence type="ECO:0000259" key="13">
    <source>
        <dbReference type="PROSITE" id="PS51186"/>
    </source>
</evidence>
<dbReference type="GO" id="GO:0043998">
    <property type="term" value="F:histone H2A acetyltransferase activity"/>
    <property type="evidence" value="ECO:0007669"/>
    <property type="project" value="InterPro"/>
</dbReference>
<dbReference type="OrthoDB" id="424551at2759"/>
<dbReference type="SUPFAM" id="SSF55729">
    <property type="entry name" value="Acyl-CoA N-acyltransferases (Nat)"/>
    <property type="match status" value="1"/>
</dbReference>
<evidence type="ECO:0000256" key="1">
    <source>
        <dbReference type="ARBA" id="ARBA00004123"/>
    </source>
</evidence>
<dbReference type="Proteomes" id="UP000016923">
    <property type="component" value="Unassembled WGS sequence"/>
</dbReference>
<feature type="domain" description="N-acetyltransferase" evidence="13">
    <location>
        <begin position="27"/>
        <end position="198"/>
    </location>
</feature>
<name>S3CUR8_OPHP1</name>
<dbReference type="GO" id="GO:0005737">
    <property type="term" value="C:cytoplasm"/>
    <property type="evidence" value="ECO:0007669"/>
    <property type="project" value="UniProtKB-SubCell"/>
</dbReference>
<comment type="similarity">
    <text evidence="3">Belongs to the acetyltransferase family. NAA40 subfamily.</text>
</comment>
<evidence type="ECO:0000256" key="8">
    <source>
        <dbReference type="ARBA" id="ARBA00023242"/>
    </source>
</evidence>
<evidence type="ECO:0000256" key="9">
    <source>
        <dbReference type="ARBA" id="ARBA00023315"/>
    </source>
</evidence>
<dbReference type="OMA" id="ETNVGPY"/>
<organism evidence="14 15">
    <name type="scientific">Ophiostoma piceae (strain UAMH 11346)</name>
    <name type="common">Sap stain fungus</name>
    <dbReference type="NCBI Taxonomy" id="1262450"/>
    <lineage>
        <taxon>Eukaryota</taxon>
        <taxon>Fungi</taxon>
        <taxon>Dikarya</taxon>
        <taxon>Ascomycota</taxon>
        <taxon>Pezizomycotina</taxon>
        <taxon>Sordariomycetes</taxon>
        <taxon>Sordariomycetidae</taxon>
        <taxon>Ophiostomatales</taxon>
        <taxon>Ophiostomataceae</taxon>
        <taxon>Ophiostoma</taxon>
    </lineage>
</organism>
<dbReference type="AlphaFoldDB" id="S3CUR8"/>
<evidence type="ECO:0000256" key="3">
    <source>
        <dbReference type="ARBA" id="ARBA00008870"/>
    </source>
</evidence>
<dbReference type="GO" id="GO:0010485">
    <property type="term" value="F:histone H4 acetyltransferase activity"/>
    <property type="evidence" value="ECO:0007669"/>
    <property type="project" value="InterPro"/>
</dbReference>
<reference evidence="14 15" key="1">
    <citation type="journal article" date="2013" name="BMC Genomics">
        <title>The genome and transcriptome of the pine saprophyte Ophiostoma piceae, and a comparison with the bark beetle-associated pine pathogen Grosmannia clavigera.</title>
        <authorList>
            <person name="Haridas S."/>
            <person name="Wang Y."/>
            <person name="Lim L."/>
            <person name="Massoumi Alamouti S."/>
            <person name="Jackman S."/>
            <person name="Docking R."/>
            <person name="Robertson G."/>
            <person name="Birol I."/>
            <person name="Bohlmann J."/>
            <person name="Breuil C."/>
        </authorList>
    </citation>
    <scope>NUCLEOTIDE SEQUENCE [LARGE SCALE GENOMIC DNA]</scope>
    <source>
        <strain evidence="14 15">UAMH 11346</strain>
    </source>
</reference>
<dbReference type="PANTHER" id="PTHR20531:SF1">
    <property type="entry name" value="N-ALPHA-ACETYLTRANSFERASE 40"/>
    <property type="match status" value="1"/>
</dbReference>
<dbReference type="VEuPathDB" id="FungiDB:F503_03542"/>
<keyword evidence="6" id="KW-0963">Cytoplasm</keyword>
<proteinExistence type="inferred from homology"/>
<keyword evidence="9" id="KW-0012">Acyltransferase</keyword>
<evidence type="ECO:0000256" key="5">
    <source>
        <dbReference type="ARBA" id="ARBA00015043"/>
    </source>
</evidence>
<evidence type="ECO:0000256" key="12">
    <source>
        <dbReference type="SAM" id="MobiDB-lite"/>
    </source>
</evidence>
<dbReference type="eggNOG" id="KOG2488">
    <property type="taxonomic scope" value="Eukaryota"/>
</dbReference>
<comment type="subcellular location">
    <subcellularLocation>
        <location evidence="2">Cytoplasm</location>
    </subcellularLocation>
    <subcellularLocation>
        <location evidence="1">Nucleus</location>
    </subcellularLocation>
</comment>
<accession>S3CUR8</accession>
<dbReference type="STRING" id="1262450.S3CUR8"/>
<dbReference type="EC" id="2.3.1.257" evidence="4"/>
<gene>
    <name evidence="14" type="ORF">F503_03542</name>
</gene>
<dbReference type="InterPro" id="IPR016181">
    <property type="entry name" value="Acyl_CoA_acyltransferase"/>
</dbReference>
<dbReference type="Pfam" id="PF00583">
    <property type="entry name" value="Acetyltransf_1"/>
    <property type="match status" value="1"/>
</dbReference>
<dbReference type="HOGENOM" id="CLU_051699_2_1_1"/>
<keyword evidence="7 14" id="KW-0808">Transferase</keyword>
<evidence type="ECO:0000313" key="15">
    <source>
        <dbReference type="Proteomes" id="UP000016923"/>
    </source>
</evidence>
<evidence type="ECO:0000313" key="14">
    <source>
        <dbReference type="EMBL" id="EPE04480.1"/>
    </source>
</evidence>
<evidence type="ECO:0000256" key="4">
    <source>
        <dbReference type="ARBA" id="ARBA00012950"/>
    </source>
</evidence>
<evidence type="ECO:0000256" key="11">
    <source>
        <dbReference type="ARBA" id="ARBA00049524"/>
    </source>
</evidence>
<evidence type="ECO:0000256" key="6">
    <source>
        <dbReference type="ARBA" id="ARBA00022490"/>
    </source>
</evidence>
<feature type="region of interest" description="Disordered" evidence="12">
    <location>
        <begin position="204"/>
        <end position="232"/>
    </location>
</feature>
<evidence type="ECO:0000256" key="2">
    <source>
        <dbReference type="ARBA" id="ARBA00004496"/>
    </source>
</evidence>
<dbReference type="Gene3D" id="3.40.630.30">
    <property type="match status" value="1"/>
</dbReference>
<dbReference type="PANTHER" id="PTHR20531">
    <property type="entry name" value="N-ALPHA-ACETYLTRANSFERASE 40"/>
    <property type="match status" value="1"/>
</dbReference>
<keyword evidence="8" id="KW-0539">Nucleus</keyword>
<evidence type="ECO:0000256" key="10">
    <source>
        <dbReference type="ARBA" id="ARBA00047821"/>
    </source>
</evidence>
<dbReference type="InterPro" id="IPR039949">
    <property type="entry name" value="NAA40"/>
</dbReference>
<keyword evidence="15" id="KW-1185">Reference proteome</keyword>
<dbReference type="PROSITE" id="PS51186">
    <property type="entry name" value="GNAT"/>
    <property type="match status" value="1"/>
</dbReference>